<feature type="compositionally biased region" description="Gly residues" evidence="2">
    <location>
        <begin position="59"/>
        <end position="68"/>
    </location>
</feature>
<evidence type="ECO:0008006" key="5">
    <source>
        <dbReference type="Google" id="ProtNLM"/>
    </source>
</evidence>
<evidence type="ECO:0000256" key="2">
    <source>
        <dbReference type="SAM" id="MobiDB-lite"/>
    </source>
</evidence>
<evidence type="ECO:0000313" key="3">
    <source>
        <dbReference type="EMBL" id="CAH1278465.1"/>
    </source>
</evidence>
<dbReference type="GO" id="GO:0023052">
    <property type="term" value="P:signaling"/>
    <property type="evidence" value="ECO:0007669"/>
    <property type="project" value="InterPro"/>
</dbReference>
<dbReference type="Pfam" id="PF03359">
    <property type="entry name" value="GKAP"/>
    <property type="match status" value="1"/>
</dbReference>
<evidence type="ECO:0000256" key="1">
    <source>
        <dbReference type="ARBA" id="ARBA00008839"/>
    </source>
</evidence>
<organism evidence="3 4">
    <name type="scientific">Diabrotica balteata</name>
    <name type="common">Banded cucumber beetle</name>
    <dbReference type="NCBI Taxonomy" id="107213"/>
    <lineage>
        <taxon>Eukaryota</taxon>
        <taxon>Metazoa</taxon>
        <taxon>Ecdysozoa</taxon>
        <taxon>Arthropoda</taxon>
        <taxon>Hexapoda</taxon>
        <taxon>Insecta</taxon>
        <taxon>Pterygota</taxon>
        <taxon>Neoptera</taxon>
        <taxon>Endopterygota</taxon>
        <taxon>Coleoptera</taxon>
        <taxon>Polyphaga</taxon>
        <taxon>Cucujiformia</taxon>
        <taxon>Chrysomeloidea</taxon>
        <taxon>Chrysomelidae</taxon>
        <taxon>Galerucinae</taxon>
        <taxon>Diabroticina</taxon>
        <taxon>Diabroticites</taxon>
        <taxon>Diabrotica</taxon>
    </lineage>
</organism>
<gene>
    <name evidence="3" type="ORF">DIABBA_LOCUS6598</name>
</gene>
<dbReference type="AlphaFoldDB" id="A0A9P0DZ95"/>
<comment type="similarity">
    <text evidence="1">Belongs to the SAPAP family.</text>
</comment>
<dbReference type="EMBL" id="OU898279">
    <property type="protein sequence ID" value="CAH1278465.1"/>
    <property type="molecule type" value="Genomic_DNA"/>
</dbReference>
<dbReference type="GO" id="GO:0098978">
    <property type="term" value="C:glutamatergic synapse"/>
    <property type="evidence" value="ECO:0007669"/>
    <property type="project" value="TreeGrafter"/>
</dbReference>
<keyword evidence="4" id="KW-1185">Reference proteome</keyword>
<proteinExistence type="inferred from homology"/>
<dbReference type="GO" id="GO:0060090">
    <property type="term" value="F:molecular adaptor activity"/>
    <property type="evidence" value="ECO:0007669"/>
    <property type="project" value="TreeGrafter"/>
</dbReference>
<feature type="region of interest" description="Disordered" evidence="2">
    <location>
        <begin position="700"/>
        <end position="719"/>
    </location>
</feature>
<reference evidence="3" key="1">
    <citation type="submission" date="2022-01" db="EMBL/GenBank/DDBJ databases">
        <authorList>
            <person name="King R."/>
        </authorList>
    </citation>
    <scope>NUCLEOTIDE SEQUENCE</scope>
</reference>
<accession>A0A9P0DZ95</accession>
<protein>
    <recommendedName>
        <fullName evidence="5">Disks large-associated protein 4</fullName>
    </recommendedName>
</protein>
<name>A0A9P0DZ95_DIABA</name>
<evidence type="ECO:0000313" key="4">
    <source>
        <dbReference type="Proteomes" id="UP001153709"/>
    </source>
</evidence>
<dbReference type="Proteomes" id="UP001153709">
    <property type="component" value="Chromosome 4"/>
</dbReference>
<dbReference type="InterPro" id="IPR005026">
    <property type="entry name" value="SAPAP"/>
</dbReference>
<dbReference type="OrthoDB" id="10036956at2759"/>
<dbReference type="GO" id="GO:0099572">
    <property type="term" value="C:postsynaptic specialization"/>
    <property type="evidence" value="ECO:0007669"/>
    <property type="project" value="TreeGrafter"/>
</dbReference>
<dbReference type="PANTHER" id="PTHR12353">
    <property type="entry name" value="DISKS LARGE-ASSOCIATED PROTEIN DAP SAP90/PSD-95-ASSOCIATED PROTEIN"/>
    <property type="match status" value="1"/>
</dbReference>
<sequence>MGKKRRLNRFISKWIKSDLPEEPSTVLLLGVTRIPTSPVPTRRPCSLPASAAFSEKGDFVGGESGGGRQSRRSSISDGKKNVVVRRNSSLKKSGGGVGVSRRFQVPAISIHHVDIIRPQVSISTSATKAVSEPFARNPAPITAVDQQDGISNASDVATPKASPLSRCTAASAVMSTTAPNDVMERSVDSIGTCSLDVEASVDFSDWSEASSAGTLRSASILSPSPEPHLPSYLSLACTVNGYSTSTHYDPVRLASRSRDASPHRIDCDQQTIPKPATFSIQNNLLSPPNIVPLPTQKMENALTQHRNEFYSSLKTSTYMSKQSYSSGIFSSISSSKDTTDSCLENGHHSIQNKCVSFETTSVTATNGQRKCVSETAMKQEYTNGTETKSFIQQRVERLYGPGALAQGFFITKPQKSRMFETETRGSTGSERHSKSMNDKLLEDDLEPGMKQSTSSPTLPVLRHLRPEFRAQLPVISPRRGHLEVTTTTIQKSITIPKLKDEIKTNGHSKVNEEDTICEVKEESGNVGANNIKNGSVEKDGHYFIKILEDQNKRLLELAARVEDDISTPDLSEEVIGKLRSASGKARLLVSQKMQQFKGLCTNNINQRAGEEFPTTNEDLQGFWDMVMLQVDQVDAIFKEIEELKANNWKEPVKEVTKTPQNGKPKKLTPRTRPSSAANEEARKQREIERKKMIEERRKAMKAAQQTKPTIEIFVPENAS</sequence>
<dbReference type="PANTHER" id="PTHR12353:SF31">
    <property type="entry name" value="LD44824P"/>
    <property type="match status" value="1"/>
</dbReference>
<feature type="region of interest" description="Disordered" evidence="2">
    <location>
        <begin position="56"/>
        <end position="97"/>
    </location>
</feature>
<feature type="region of interest" description="Disordered" evidence="2">
    <location>
        <begin position="417"/>
        <end position="436"/>
    </location>
</feature>
<feature type="region of interest" description="Disordered" evidence="2">
    <location>
        <begin position="651"/>
        <end position="686"/>
    </location>
</feature>